<dbReference type="Gene3D" id="3.30.200.20">
    <property type="entry name" value="Phosphorylase Kinase, domain 1"/>
    <property type="match status" value="1"/>
</dbReference>
<feature type="coiled-coil region" evidence="8">
    <location>
        <begin position="427"/>
        <end position="454"/>
    </location>
</feature>
<dbReference type="SMART" id="SM00220">
    <property type="entry name" value="S_TKc"/>
    <property type="match status" value="1"/>
</dbReference>
<keyword evidence="9" id="KW-1133">Transmembrane helix</keyword>
<sequence>MGNENKISTKETLKLNASQANQINQVNQANQTTKNVPFGNYVLVEELGHGAMGKVFKAYHRYLKRYVALKIPTNLGQDDLQRFLREAETMAKLRHPNIIHIHEVGSYNNQPYFTMDYIEGQDLSAYYKKNTLSTRQIVQLMIEICQAIFHAHQQGIVHRDLKPANIMMTVDQKPIIMDFGLAKNFNENQKLSQSGMILGTITYMSPEQAQGKNRKIDERSDVYSLGVILYELLTERAPFINGSSFMLLHDIVNRPPIPLREIKAKIPKALDNICLKALNKKPKDRYQTAKKLAADLQSFIEGKNVNAKAKKSYKSVLYQNQTLIRVLLMVFIPLIFALMTFAVVHYRSKAQYYSSQNLKNEKILRENFNFEGKVTTTIPMSDDFDILKEQYQFLQKCDEINEDLHKVALLSLPSAQKIKEKLLHICISAHRQKIKDENERKKQQKKAAKRIQELYFLGIHNARSLQILTEYLYGRKYTYAKHVDIKDKQIIKIFQKATQKNPNHGWTQLRYGYALVHSNKDRSGLEIIKKALTKANDEDLGWMHFNFAECYEKLQMENEAYQQYNIAARTGNDNIWLYYKRASLIASMNNNQYDKLAMSEWDIVYKKMPNWELGDYHAYKFFHFYIHYFLKKEQYKKALEICDMQIQVQGWMYEPHFLKGNVYLKQKNHTLVKKCYEKAIDMIVNNKQKDLANAGRIMSIMQNYLSSK</sequence>
<dbReference type="InterPro" id="IPR011990">
    <property type="entry name" value="TPR-like_helical_dom_sf"/>
</dbReference>
<name>A0A5S9F5N6_UABAM</name>
<gene>
    <name evidence="11" type="ORF">UABAM_05438</name>
</gene>
<evidence type="ECO:0000256" key="8">
    <source>
        <dbReference type="SAM" id="Coils"/>
    </source>
</evidence>
<dbReference type="Pfam" id="PF00069">
    <property type="entry name" value="Pkinase"/>
    <property type="match status" value="1"/>
</dbReference>
<dbReference type="Gene3D" id="1.10.510.10">
    <property type="entry name" value="Transferase(Phosphotransferase) domain 1"/>
    <property type="match status" value="1"/>
</dbReference>
<dbReference type="PROSITE" id="PS50011">
    <property type="entry name" value="PROTEIN_KINASE_DOM"/>
    <property type="match status" value="1"/>
</dbReference>
<keyword evidence="5 11" id="KW-0418">Kinase</keyword>
<reference evidence="11 12" key="1">
    <citation type="submission" date="2019-08" db="EMBL/GenBank/DDBJ databases">
        <title>Complete genome sequence of Candidatus Uab amorphum.</title>
        <authorList>
            <person name="Shiratori T."/>
            <person name="Suzuki S."/>
            <person name="Kakizawa Y."/>
            <person name="Ishida K."/>
        </authorList>
    </citation>
    <scope>NUCLEOTIDE SEQUENCE [LARGE SCALE GENOMIC DNA]</scope>
    <source>
        <strain evidence="11 12">SRT547</strain>
    </source>
</reference>
<keyword evidence="3" id="KW-0808">Transferase</keyword>
<dbReference type="InterPro" id="IPR000719">
    <property type="entry name" value="Prot_kinase_dom"/>
</dbReference>
<dbReference type="RefSeq" id="WP_151971070.1">
    <property type="nucleotide sequence ID" value="NZ_AP019860.1"/>
</dbReference>
<organism evidence="11 12">
    <name type="scientific">Uabimicrobium amorphum</name>
    <dbReference type="NCBI Taxonomy" id="2596890"/>
    <lineage>
        <taxon>Bacteria</taxon>
        <taxon>Pseudomonadati</taxon>
        <taxon>Planctomycetota</taxon>
        <taxon>Candidatus Uabimicrobiia</taxon>
        <taxon>Candidatus Uabimicrobiales</taxon>
        <taxon>Candidatus Uabimicrobiaceae</taxon>
        <taxon>Candidatus Uabimicrobium</taxon>
    </lineage>
</organism>
<feature type="domain" description="Protein kinase" evidence="10">
    <location>
        <begin position="41"/>
        <end position="300"/>
    </location>
</feature>
<feature type="binding site" evidence="7">
    <location>
        <position position="70"/>
    </location>
    <ligand>
        <name>ATP</name>
        <dbReference type="ChEBI" id="CHEBI:30616"/>
    </ligand>
</feature>
<dbReference type="Proteomes" id="UP000326354">
    <property type="component" value="Chromosome"/>
</dbReference>
<dbReference type="InterPro" id="IPR017441">
    <property type="entry name" value="Protein_kinase_ATP_BS"/>
</dbReference>
<dbReference type="EMBL" id="AP019860">
    <property type="protein sequence ID" value="BBM87036.1"/>
    <property type="molecule type" value="Genomic_DNA"/>
</dbReference>
<evidence type="ECO:0000313" key="11">
    <source>
        <dbReference type="EMBL" id="BBM87036.1"/>
    </source>
</evidence>
<keyword evidence="6 7" id="KW-0067">ATP-binding</keyword>
<evidence type="ECO:0000256" key="7">
    <source>
        <dbReference type="PROSITE-ProRule" id="PRU10141"/>
    </source>
</evidence>
<proteinExistence type="predicted"/>
<evidence type="ECO:0000256" key="3">
    <source>
        <dbReference type="ARBA" id="ARBA00022679"/>
    </source>
</evidence>
<dbReference type="KEGG" id="uam:UABAM_05438"/>
<evidence type="ECO:0000256" key="1">
    <source>
        <dbReference type="ARBA" id="ARBA00012513"/>
    </source>
</evidence>
<dbReference type="OrthoDB" id="6111975at2"/>
<dbReference type="PANTHER" id="PTHR43289">
    <property type="entry name" value="MITOGEN-ACTIVATED PROTEIN KINASE KINASE KINASE 20-RELATED"/>
    <property type="match status" value="1"/>
</dbReference>
<evidence type="ECO:0000256" key="4">
    <source>
        <dbReference type="ARBA" id="ARBA00022741"/>
    </source>
</evidence>
<dbReference type="InterPro" id="IPR019734">
    <property type="entry name" value="TPR_rpt"/>
</dbReference>
<evidence type="ECO:0000256" key="2">
    <source>
        <dbReference type="ARBA" id="ARBA00022527"/>
    </source>
</evidence>
<dbReference type="SUPFAM" id="SSF56112">
    <property type="entry name" value="Protein kinase-like (PK-like)"/>
    <property type="match status" value="1"/>
</dbReference>
<protein>
    <recommendedName>
        <fullName evidence="1">non-specific serine/threonine protein kinase</fullName>
        <ecNumber evidence="1">2.7.11.1</ecNumber>
    </recommendedName>
</protein>
<dbReference type="InterPro" id="IPR011009">
    <property type="entry name" value="Kinase-like_dom_sf"/>
</dbReference>
<dbReference type="PROSITE" id="PS00108">
    <property type="entry name" value="PROTEIN_KINASE_ST"/>
    <property type="match status" value="1"/>
</dbReference>
<dbReference type="SUPFAM" id="SSF81901">
    <property type="entry name" value="HCP-like"/>
    <property type="match status" value="1"/>
</dbReference>
<dbReference type="FunFam" id="1.10.510.10:FF:000021">
    <property type="entry name" value="Serine/threonine protein kinase"/>
    <property type="match status" value="1"/>
</dbReference>
<keyword evidence="8" id="KW-0175">Coiled coil</keyword>
<keyword evidence="2" id="KW-0723">Serine/threonine-protein kinase</keyword>
<keyword evidence="4 7" id="KW-0547">Nucleotide-binding</keyword>
<dbReference type="PROSITE" id="PS00107">
    <property type="entry name" value="PROTEIN_KINASE_ATP"/>
    <property type="match status" value="1"/>
</dbReference>
<dbReference type="AlphaFoldDB" id="A0A5S9F5N6"/>
<dbReference type="GO" id="GO:0004674">
    <property type="term" value="F:protein serine/threonine kinase activity"/>
    <property type="evidence" value="ECO:0007669"/>
    <property type="project" value="UniProtKB-KW"/>
</dbReference>
<dbReference type="EC" id="2.7.11.1" evidence="1"/>
<dbReference type="PANTHER" id="PTHR43289:SF6">
    <property type="entry name" value="SERINE_THREONINE-PROTEIN KINASE NEKL-3"/>
    <property type="match status" value="1"/>
</dbReference>
<evidence type="ECO:0000256" key="5">
    <source>
        <dbReference type="ARBA" id="ARBA00022777"/>
    </source>
</evidence>
<dbReference type="GO" id="GO:0005524">
    <property type="term" value="F:ATP binding"/>
    <property type="evidence" value="ECO:0007669"/>
    <property type="project" value="UniProtKB-UniRule"/>
</dbReference>
<keyword evidence="12" id="KW-1185">Reference proteome</keyword>
<dbReference type="CDD" id="cd14014">
    <property type="entry name" value="STKc_PknB_like"/>
    <property type="match status" value="1"/>
</dbReference>
<accession>A0A5S9F5N6</accession>
<evidence type="ECO:0000313" key="12">
    <source>
        <dbReference type="Proteomes" id="UP000326354"/>
    </source>
</evidence>
<keyword evidence="9" id="KW-0472">Membrane</keyword>
<keyword evidence="9" id="KW-0812">Transmembrane</keyword>
<evidence type="ECO:0000256" key="6">
    <source>
        <dbReference type="ARBA" id="ARBA00022840"/>
    </source>
</evidence>
<feature type="transmembrane region" description="Helical" evidence="9">
    <location>
        <begin position="323"/>
        <end position="344"/>
    </location>
</feature>
<dbReference type="Gene3D" id="1.25.40.10">
    <property type="entry name" value="Tetratricopeptide repeat domain"/>
    <property type="match status" value="2"/>
</dbReference>
<dbReference type="SMART" id="SM00028">
    <property type="entry name" value="TPR"/>
    <property type="match status" value="2"/>
</dbReference>
<dbReference type="InterPro" id="IPR008271">
    <property type="entry name" value="Ser/Thr_kinase_AS"/>
</dbReference>
<evidence type="ECO:0000256" key="9">
    <source>
        <dbReference type="SAM" id="Phobius"/>
    </source>
</evidence>
<evidence type="ECO:0000259" key="10">
    <source>
        <dbReference type="PROSITE" id="PS50011"/>
    </source>
</evidence>